<dbReference type="InterPro" id="IPR036388">
    <property type="entry name" value="WH-like_DNA-bd_sf"/>
</dbReference>
<evidence type="ECO:0000259" key="3">
    <source>
        <dbReference type="Pfam" id="PF08281"/>
    </source>
</evidence>
<name>A0ABW2ENF3_9BACI</name>
<dbReference type="SUPFAM" id="SSF88946">
    <property type="entry name" value="Sigma2 domain of RNA polymerase sigma factors"/>
    <property type="match status" value="1"/>
</dbReference>
<evidence type="ECO:0000313" key="5">
    <source>
        <dbReference type="Proteomes" id="UP001596410"/>
    </source>
</evidence>
<dbReference type="InterPro" id="IPR014284">
    <property type="entry name" value="RNA_pol_sigma-70_dom"/>
</dbReference>
<dbReference type="Proteomes" id="UP001596410">
    <property type="component" value="Unassembled WGS sequence"/>
</dbReference>
<dbReference type="EMBL" id="JBHSZV010000022">
    <property type="protein sequence ID" value="MFC7062057.1"/>
    <property type="molecule type" value="Genomic_DNA"/>
</dbReference>
<evidence type="ECO:0000256" key="1">
    <source>
        <dbReference type="ARBA" id="ARBA00023015"/>
    </source>
</evidence>
<keyword evidence="1" id="KW-0805">Transcription regulation</keyword>
<sequence length="152" mass="18138">MNEQPSAFESYESLIYYTLRKLNVPDPHEDYIQEAYFVYDHCTNRYDPSLAKFSTYFTHQLLYYYKSLLRKNSQQLRAAYMTEPIDDPIFDVMTLHDIYDHCHLTNIEKMVVTLSLEEYTVQEVAFQLGISVSTVKRTRKSLKQKILRYHAL</sequence>
<dbReference type="Pfam" id="PF08281">
    <property type="entry name" value="Sigma70_r4_2"/>
    <property type="match status" value="1"/>
</dbReference>
<keyword evidence="2" id="KW-0804">Transcription</keyword>
<dbReference type="SUPFAM" id="SSF46894">
    <property type="entry name" value="C-terminal effector domain of the bipartite response regulators"/>
    <property type="match status" value="1"/>
</dbReference>
<evidence type="ECO:0000256" key="2">
    <source>
        <dbReference type="ARBA" id="ARBA00023163"/>
    </source>
</evidence>
<gene>
    <name evidence="4" type="ORF">ACFQIC_09310</name>
</gene>
<keyword evidence="5" id="KW-1185">Reference proteome</keyword>
<dbReference type="Gene3D" id="1.10.10.10">
    <property type="entry name" value="Winged helix-like DNA-binding domain superfamily/Winged helix DNA-binding domain"/>
    <property type="match status" value="1"/>
</dbReference>
<evidence type="ECO:0000313" key="4">
    <source>
        <dbReference type="EMBL" id="MFC7062057.1"/>
    </source>
</evidence>
<feature type="domain" description="RNA polymerase sigma factor 70 region 4 type 2" evidence="3">
    <location>
        <begin position="103"/>
        <end position="138"/>
    </location>
</feature>
<dbReference type="NCBIfam" id="TIGR02937">
    <property type="entry name" value="sigma70-ECF"/>
    <property type="match status" value="1"/>
</dbReference>
<dbReference type="InterPro" id="IPR016032">
    <property type="entry name" value="Sig_transdc_resp-reg_C-effctor"/>
</dbReference>
<accession>A0ABW2ENF3</accession>
<dbReference type="InterPro" id="IPR013249">
    <property type="entry name" value="RNA_pol_sigma70_r4_t2"/>
</dbReference>
<protein>
    <submittedName>
        <fullName evidence="4">Sigma-70 family RNA polymerase sigma factor</fullName>
    </submittedName>
</protein>
<organism evidence="4 5">
    <name type="scientific">Halobacillus seohaensis</name>
    <dbReference type="NCBI Taxonomy" id="447421"/>
    <lineage>
        <taxon>Bacteria</taxon>
        <taxon>Bacillati</taxon>
        <taxon>Bacillota</taxon>
        <taxon>Bacilli</taxon>
        <taxon>Bacillales</taxon>
        <taxon>Bacillaceae</taxon>
        <taxon>Halobacillus</taxon>
    </lineage>
</organism>
<dbReference type="InterPro" id="IPR013325">
    <property type="entry name" value="RNA_pol_sigma_r2"/>
</dbReference>
<comment type="caution">
    <text evidence="4">The sequence shown here is derived from an EMBL/GenBank/DDBJ whole genome shotgun (WGS) entry which is preliminary data.</text>
</comment>
<reference evidence="5" key="1">
    <citation type="journal article" date="2019" name="Int. J. Syst. Evol. Microbiol.">
        <title>The Global Catalogue of Microorganisms (GCM) 10K type strain sequencing project: providing services to taxonomists for standard genome sequencing and annotation.</title>
        <authorList>
            <consortium name="The Broad Institute Genomics Platform"/>
            <consortium name="The Broad Institute Genome Sequencing Center for Infectious Disease"/>
            <person name="Wu L."/>
            <person name="Ma J."/>
        </authorList>
    </citation>
    <scope>NUCLEOTIDE SEQUENCE [LARGE SCALE GENOMIC DNA]</scope>
    <source>
        <strain evidence="5">CGMCC 4.1621</strain>
    </source>
</reference>
<proteinExistence type="predicted"/>